<evidence type="ECO:0000256" key="1">
    <source>
        <dbReference type="ARBA" id="ARBA00022649"/>
    </source>
</evidence>
<dbReference type="OrthoDB" id="9812706at2"/>
<keyword evidence="3" id="KW-1185">Reference proteome</keyword>
<dbReference type="Proteomes" id="UP000326979">
    <property type="component" value="Unassembled WGS sequence"/>
</dbReference>
<dbReference type="SUPFAM" id="SSF143011">
    <property type="entry name" value="RelE-like"/>
    <property type="match status" value="1"/>
</dbReference>
<gene>
    <name evidence="2" type="ORF">FNH04_40655</name>
</gene>
<dbReference type="InterPro" id="IPR007712">
    <property type="entry name" value="RelE/ParE_toxin"/>
</dbReference>
<dbReference type="RefSeq" id="WP_152791209.1">
    <property type="nucleotide sequence ID" value="NZ_BAABEQ010000051.1"/>
</dbReference>
<accession>A0A5N8WET0</accession>
<organism evidence="2 3">
    <name type="scientific">Streptomyces phyllanthi</name>
    <dbReference type="NCBI Taxonomy" id="1803180"/>
    <lineage>
        <taxon>Bacteria</taxon>
        <taxon>Bacillati</taxon>
        <taxon>Actinomycetota</taxon>
        <taxon>Actinomycetes</taxon>
        <taxon>Kitasatosporales</taxon>
        <taxon>Streptomycetaceae</taxon>
        <taxon>Streptomyces</taxon>
    </lineage>
</organism>
<dbReference type="Pfam" id="PF05016">
    <property type="entry name" value="ParE_toxin"/>
    <property type="match status" value="1"/>
</dbReference>
<reference evidence="2 3" key="1">
    <citation type="submission" date="2019-07" db="EMBL/GenBank/DDBJ databases">
        <title>New species of Amycolatopsis and Streptomyces.</title>
        <authorList>
            <person name="Duangmal K."/>
            <person name="Teo W.F.A."/>
            <person name="Lipun K."/>
        </authorList>
    </citation>
    <scope>NUCLEOTIDE SEQUENCE [LARGE SCALE GENOMIC DNA]</scope>
    <source>
        <strain evidence="2 3">TISTR 2346</strain>
    </source>
</reference>
<evidence type="ECO:0000313" key="3">
    <source>
        <dbReference type="Proteomes" id="UP000326979"/>
    </source>
</evidence>
<keyword evidence="1" id="KW-1277">Toxin-antitoxin system</keyword>
<comment type="caution">
    <text evidence="2">The sequence shown here is derived from an EMBL/GenBank/DDBJ whole genome shotgun (WGS) entry which is preliminary data.</text>
</comment>
<protein>
    <submittedName>
        <fullName evidence="2">Type II toxin-antitoxin system RelE/ParE family toxin</fullName>
    </submittedName>
</protein>
<name>A0A5N8WET0_9ACTN</name>
<dbReference type="AlphaFoldDB" id="A0A5N8WET0"/>
<sequence>MIYTVLWDEPALDVAAKFLVDDPDGLRQVFAATDLLASDPRPPGTAEYGSRNLRRLRVGRYRVMYEIKDGTVTVMVLHLGRKT</sequence>
<dbReference type="Gene3D" id="3.30.2310.20">
    <property type="entry name" value="RelE-like"/>
    <property type="match status" value="1"/>
</dbReference>
<dbReference type="EMBL" id="VJZE01000555">
    <property type="protein sequence ID" value="MPY45993.1"/>
    <property type="molecule type" value="Genomic_DNA"/>
</dbReference>
<evidence type="ECO:0000313" key="2">
    <source>
        <dbReference type="EMBL" id="MPY45993.1"/>
    </source>
</evidence>
<proteinExistence type="predicted"/>
<dbReference type="InterPro" id="IPR035093">
    <property type="entry name" value="RelE/ParE_toxin_dom_sf"/>
</dbReference>